<dbReference type="AlphaFoldDB" id="A0A8H5I136"/>
<dbReference type="GO" id="GO:0071966">
    <property type="term" value="P:fungal-type cell wall polysaccharide metabolic process"/>
    <property type="evidence" value="ECO:0007669"/>
    <property type="project" value="TreeGrafter"/>
</dbReference>
<gene>
    <name evidence="2" type="ORF">D9757_000962</name>
</gene>
<keyword evidence="3" id="KW-1185">Reference proteome</keyword>
<accession>A0A8H5I136</accession>
<sequence length="262" mass="28755">MVVQLGRYGSGQAASGIHFVPMQWGKNGMESFQAKVQTTKANYVLGLNEPERFDQANMSVAAAVQLFEQHPLRSQGIKVSAPAVSSAPEGQAWIKAFAQQRKKLMLYPRSPMSGDPRFPNEIFILIKEHLDNDRPSLRSLALVCKDFAIMAQSNAKLLRFIRRSHISDIRGVFNGGDSAHILRNMTALSVLNSCNPESSHFGAIESSSLPLTLKVLYIARLDAADVDSFANTLLSLKSLEALAINGVRAFQNIPLPSFCLAR</sequence>
<organism evidence="2 3">
    <name type="scientific">Collybiopsis confluens</name>
    <dbReference type="NCBI Taxonomy" id="2823264"/>
    <lineage>
        <taxon>Eukaryota</taxon>
        <taxon>Fungi</taxon>
        <taxon>Dikarya</taxon>
        <taxon>Basidiomycota</taxon>
        <taxon>Agaricomycotina</taxon>
        <taxon>Agaricomycetes</taxon>
        <taxon>Agaricomycetidae</taxon>
        <taxon>Agaricales</taxon>
        <taxon>Marasmiineae</taxon>
        <taxon>Omphalotaceae</taxon>
        <taxon>Collybiopsis</taxon>
    </lineage>
</organism>
<comment type="caution">
    <text evidence="2">The sequence shown here is derived from an EMBL/GenBank/DDBJ whole genome shotgun (WGS) entry which is preliminary data.</text>
</comment>
<evidence type="ECO:0000313" key="3">
    <source>
        <dbReference type="Proteomes" id="UP000518752"/>
    </source>
</evidence>
<evidence type="ECO:0000259" key="1">
    <source>
        <dbReference type="Pfam" id="PF11790"/>
    </source>
</evidence>
<dbReference type="GO" id="GO:0009277">
    <property type="term" value="C:fungal-type cell wall"/>
    <property type="evidence" value="ECO:0007669"/>
    <property type="project" value="TreeGrafter"/>
</dbReference>
<dbReference type="Pfam" id="PF11790">
    <property type="entry name" value="Glyco_hydro_cc"/>
    <property type="match status" value="1"/>
</dbReference>
<dbReference type="InterPro" id="IPR024655">
    <property type="entry name" value="Asl1_glyco_hydro_catalytic"/>
</dbReference>
<protein>
    <recommendedName>
        <fullName evidence="1">Asl1-like glycosyl hydrolase catalytic domain-containing protein</fullName>
    </recommendedName>
</protein>
<proteinExistence type="predicted"/>
<name>A0A8H5I136_9AGAR</name>
<dbReference type="OrthoDB" id="43654at2759"/>
<dbReference type="InterPro" id="IPR053183">
    <property type="entry name" value="ASL1"/>
</dbReference>
<feature type="domain" description="Asl1-like glycosyl hydrolase catalytic" evidence="1">
    <location>
        <begin position="13"/>
        <end position="101"/>
    </location>
</feature>
<dbReference type="PANTHER" id="PTHR34154:SF3">
    <property type="entry name" value="ALKALI-SENSITIVE LINKAGE PROTEIN 1"/>
    <property type="match status" value="1"/>
</dbReference>
<evidence type="ECO:0000313" key="2">
    <source>
        <dbReference type="EMBL" id="KAF5392835.1"/>
    </source>
</evidence>
<reference evidence="2 3" key="1">
    <citation type="journal article" date="2020" name="ISME J.">
        <title>Uncovering the hidden diversity of litter-decomposition mechanisms in mushroom-forming fungi.</title>
        <authorList>
            <person name="Floudas D."/>
            <person name="Bentzer J."/>
            <person name="Ahren D."/>
            <person name="Johansson T."/>
            <person name="Persson P."/>
            <person name="Tunlid A."/>
        </authorList>
    </citation>
    <scope>NUCLEOTIDE SEQUENCE [LARGE SCALE GENOMIC DNA]</scope>
    <source>
        <strain evidence="2 3">CBS 406.79</strain>
    </source>
</reference>
<dbReference type="Proteomes" id="UP000518752">
    <property type="component" value="Unassembled WGS sequence"/>
</dbReference>
<dbReference type="PANTHER" id="PTHR34154">
    <property type="entry name" value="ALKALI-SENSITIVE LINKAGE PROTEIN 1"/>
    <property type="match status" value="1"/>
</dbReference>
<dbReference type="EMBL" id="JAACJN010000004">
    <property type="protein sequence ID" value="KAF5392835.1"/>
    <property type="molecule type" value="Genomic_DNA"/>
</dbReference>